<accession>A0A151AJB1</accession>
<dbReference type="Pfam" id="PF13378">
    <property type="entry name" value="MR_MLE_C"/>
    <property type="match status" value="1"/>
</dbReference>
<dbReference type="SUPFAM" id="SSF51604">
    <property type="entry name" value="Enolase C-terminal domain-like"/>
    <property type="match status" value="1"/>
</dbReference>
<feature type="domain" description="Enolase C-terminal" evidence="2">
    <location>
        <begin position="6"/>
        <end position="38"/>
    </location>
</feature>
<dbReference type="InterPro" id="IPR036849">
    <property type="entry name" value="Enolase-like_C_sf"/>
</dbReference>
<reference evidence="3 4" key="1">
    <citation type="submission" date="2016-02" db="EMBL/GenBank/DDBJ databases">
        <title>Genome sequence of Halalkalicoccus paucihalophilus DSM 24557.</title>
        <authorList>
            <person name="Poehlein A."/>
            <person name="Daniel R."/>
        </authorList>
    </citation>
    <scope>NUCLEOTIDE SEQUENCE [LARGE SCALE GENOMIC DNA]</scope>
    <source>
        <strain evidence="3 4">DSM 24557</strain>
    </source>
</reference>
<dbReference type="GO" id="GO:0050401">
    <property type="term" value="F:xylonate dehydratase activity"/>
    <property type="evidence" value="ECO:0007669"/>
    <property type="project" value="UniProtKB-EC"/>
</dbReference>
<evidence type="ECO:0000259" key="2">
    <source>
        <dbReference type="Pfam" id="PF13378"/>
    </source>
</evidence>
<keyword evidence="3" id="KW-0456">Lyase</keyword>
<protein>
    <submittedName>
        <fullName evidence="3">D-xylonate dehydratase</fullName>
        <ecNumber evidence="3">4.2.1.82</ecNumber>
    </submittedName>
</protein>
<proteinExistence type="predicted"/>
<dbReference type="InterPro" id="IPR029065">
    <property type="entry name" value="Enolase_C-like"/>
</dbReference>
<keyword evidence="4" id="KW-1185">Reference proteome</keyword>
<gene>
    <name evidence="3" type="primary">xad_3</name>
    <name evidence="3" type="ORF">HAPAU_03500</name>
</gene>
<feature type="compositionally biased region" description="Basic and acidic residues" evidence="1">
    <location>
        <begin position="38"/>
        <end position="63"/>
    </location>
</feature>
<dbReference type="PATRIC" id="fig|1008153.3.peg.353"/>
<evidence type="ECO:0000313" key="4">
    <source>
        <dbReference type="Proteomes" id="UP000075321"/>
    </source>
</evidence>
<dbReference type="EC" id="4.2.1.82" evidence="3"/>
<dbReference type="EMBL" id="LTAZ01000001">
    <property type="protein sequence ID" value="KYH27682.1"/>
    <property type="molecule type" value="Genomic_DNA"/>
</dbReference>
<feature type="region of interest" description="Disordered" evidence="1">
    <location>
        <begin position="37"/>
        <end position="63"/>
    </location>
</feature>
<sequence length="63" mass="6914">MSRDVPWGDEIVKHDFEVSNGTLEVPDKPGLGVEFDAEAAREHPGEPKDSHSLFDAEGALKRP</sequence>
<name>A0A151AJB1_9EURY</name>
<dbReference type="AlphaFoldDB" id="A0A151AJB1"/>
<evidence type="ECO:0000256" key="1">
    <source>
        <dbReference type="SAM" id="MobiDB-lite"/>
    </source>
</evidence>
<dbReference type="Gene3D" id="3.20.20.120">
    <property type="entry name" value="Enolase-like C-terminal domain"/>
    <property type="match status" value="1"/>
</dbReference>
<dbReference type="Proteomes" id="UP000075321">
    <property type="component" value="Unassembled WGS sequence"/>
</dbReference>
<comment type="caution">
    <text evidence="3">The sequence shown here is derived from an EMBL/GenBank/DDBJ whole genome shotgun (WGS) entry which is preliminary data.</text>
</comment>
<organism evidence="3 4">
    <name type="scientific">Halalkalicoccus paucihalophilus</name>
    <dbReference type="NCBI Taxonomy" id="1008153"/>
    <lineage>
        <taxon>Archaea</taxon>
        <taxon>Methanobacteriati</taxon>
        <taxon>Methanobacteriota</taxon>
        <taxon>Stenosarchaea group</taxon>
        <taxon>Halobacteria</taxon>
        <taxon>Halobacteriales</taxon>
        <taxon>Halococcaceae</taxon>
        <taxon>Halalkalicoccus</taxon>
    </lineage>
</organism>
<evidence type="ECO:0000313" key="3">
    <source>
        <dbReference type="EMBL" id="KYH27682.1"/>
    </source>
</evidence>